<gene>
    <name evidence="3" type="ORF">AMTR_s00009p00123320</name>
</gene>
<dbReference type="HOGENOM" id="CLU_1847785_0_0_1"/>
<protein>
    <recommendedName>
        <fullName evidence="5">Phytosulfokine-beta</fullName>
    </recommendedName>
</protein>
<sequence length="165" mass="18724">MKLLWICLQASLLSSLLSTTNANRKWLEESPLEEKQSHTVENHKEQETYNAVNEARGRQLLDSNSVGKTSKVEEKPAFNLPNDKENSNESNQPKPAFNLPNDKENSNESNQPNYISGTGHDEGSDKGNTEEINPYIHYRGSTVDNHHQITIDDFRRVYHNPGSHP</sequence>
<evidence type="ECO:0000256" key="1">
    <source>
        <dbReference type="SAM" id="MobiDB-lite"/>
    </source>
</evidence>
<name>W1NGF6_AMBTC</name>
<organism evidence="3 4">
    <name type="scientific">Amborella trichopoda</name>
    <dbReference type="NCBI Taxonomy" id="13333"/>
    <lineage>
        <taxon>Eukaryota</taxon>
        <taxon>Viridiplantae</taxon>
        <taxon>Streptophyta</taxon>
        <taxon>Embryophyta</taxon>
        <taxon>Tracheophyta</taxon>
        <taxon>Spermatophyta</taxon>
        <taxon>Magnoliopsida</taxon>
        <taxon>Amborellales</taxon>
        <taxon>Amborellaceae</taxon>
        <taxon>Amborella</taxon>
    </lineage>
</organism>
<feature type="signal peptide" evidence="2">
    <location>
        <begin position="1"/>
        <end position="22"/>
    </location>
</feature>
<evidence type="ECO:0000313" key="3">
    <source>
        <dbReference type="EMBL" id="ERM94877.1"/>
    </source>
</evidence>
<dbReference type="EMBL" id="KI397501">
    <property type="protein sequence ID" value="ERM94877.1"/>
    <property type="molecule type" value="Genomic_DNA"/>
</dbReference>
<evidence type="ECO:0000313" key="4">
    <source>
        <dbReference type="Proteomes" id="UP000017836"/>
    </source>
</evidence>
<dbReference type="Proteomes" id="UP000017836">
    <property type="component" value="Unassembled WGS sequence"/>
</dbReference>
<reference evidence="4" key="1">
    <citation type="journal article" date="2013" name="Science">
        <title>The Amborella genome and the evolution of flowering plants.</title>
        <authorList>
            <consortium name="Amborella Genome Project"/>
        </authorList>
    </citation>
    <scope>NUCLEOTIDE SEQUENCE [LARGE SCALE GENOMIC DNA]</scope>
</reference>
<dbReference type="Gramene" id="ERM94877">
    <property type="protein sequence ID" value="ERM94877"/>
    <property type="gene ID" value="AMTR_s00009p00123320"/>
</dbReference>
<feature type="chain" id="PRO_5004806557" description="Phytosulfokine-beta" evidence="2">
    <location>
        <begin position="23"/>
        <end position="165"/>
    </location>
</feature>
<keyword evidence="4" id="KW-1185">Reference proteome</keyword>
<dbReference type="AlphaFoldDB" id="W1NGF6"/>
<feature type="compositionally biased region" description="Basic and acidic residues" evidence="1">
    <location>
        <begin position="70"/>
        <end position="87"/>
    </location>
</feature>
<feature type="compositionally biased region" description="Polar residues" evidence="1">
    <location>
        <begin position="107"/>
        <end position="116"/>
    </location>
</feature>
<feature type="compositionally biased region" description="Basic and acidic residues" evidence="1">
    <location>
        <begin position="119"/>
        <end position="129"/>
    </location>
</feature>
<proteinExistence type="predicted"/>
<feature type="compositionally biased region" description="Basic and acidic residues" evidence="1">
    <location>
        <begin position="29"/>
        <end position="47"/>
    </location>
</feature>
<keyword evidence="2" id="KW-0732">Signal</keyword>
<evidence type="ECO:0008006" key="5">
    <source>
        <dbReference type="Google" id="ProtNLM"/>
    </source>
</evidence>
<accession>W1NGF6</accession>
<feature type="region of interest" description="Disordered" evidence="1">
    <location>
        <begin position="29"/>
        <end position="132"/>
    </location>
</feature>
<evidence type="ECO:0000256" key="2">
    <source>
        <dbReference type="SAM" id="SignalP"/>
    </source>
</evidence>